<evidence type="ECO:0000313" key="2">
    <source>
        <dbReference type="Proteomes" id="UP001516400"/>
    </source>
</evidence>
<dbReference type="EMBL" id="JABFTP020000103">
    <property type="protein sequence ID" value="KAL3276592.1"/>
    <property type="molecule type" value="Genomic_DNA"/>
</dbReference>
<proteinExistence type="predicted"/>
<keyword evidence="2" id="KW-1185">Reference proteome</keyword>
<name>A0ABD2ND57_9CUCU</name>
<organism evidence="1 2">
    <name type="scientific">Cryptolaemus montrouzieri</name>
    <dbReference type="NCBI Taxonomy" id="559131"/>
    <lineage>
        <taxon>Eukaryota</taxon>
        <taxon>Metazoa</taxon>
        <taxon>Ecdysozoa</taxon>
        <taxon>Arthropoda</taxon>
        <taxon>Hexapoda</taxon>
        <taxon>Insecta</taxon>
        <taxon>Pterygota</taxon>
        <taxon>Neoptera</taxon>
        <taxon>Endopterygota</taxon>
        <taxon>Coleoptera</taxon>
        <taxon>Polyphaga</taxon>
        <taxon>Cucujiformia</taxon>
        <taxon>Coccinelloidea</taxon>
        <taxon>Coccinellidae</taxon>
        <taxon>Scymninae</taxon>
        <taxon>Scymnini</taxon>
        <taxon>Cryptolaemus</taxon>
    </lineage>
</organism>
<protein>
    <submittedName>
        <fullName evidence="1">Uncharacterized protein</fullName>
    </submittedName>
</protein>
<comment type="caution">
    <text evidence="1">The sequence shown here is derived from an EMBL/GenBank/DDBJ whole genome shotgun (WGS) entry which is preliminary data.</text>
</comment>
<gene>
    <name evidence="1" type="ORF">HHI36_011964</name>
</gene>
<dbReference type="Proteomes" id="UP001516400">
    <property type="component" value="Unassembled WGS sequence"/>
</dbReference>
<evidence type="ECO:0000313" key="1">
    <source>
        <dbReference type="EMBL" id="KAL3276592.1"/>
    </source>
</evidence>
<dbReference type="AlphaFoldDB" id="A0ABD2ND57"/>
<sequence length="128" mass="15185">MLEKGLKHSPYMNSKREENLVNFTAKMELIVKNFLNNDVETKDLIKSLIKKEHHSTKVNTGLTKERAFNDKVIKSIQKKLKKEKLIITKADKENCIVIVKKEVYNQKILELEWNKRKNDSHINFNQKY</sequence>
<reference evidence="1 2" key="1">
    <citation type="journal article" date="2021" name="BMC Biol.">
        <title>Horizontally acquired antibacterial genes associated with adaptive radiation of ladybird beetles.</title>
        <authorList>
            <person name="Li H.S."/>
            <person name="Tang X.F."/>
            <person name="Huang Y.H."/>
            <person name="Xu Z.Y."/>
            <person name="Chen M.L."/>
            <person name="Du X.Y."/>
            <person name="Qiu B.Y."/>
            <person name="Chen P.T."/>
            <person name="Zhang W."/>
            <person name="Slipinski A."/>
            <person name="Escalona H.E."/>
            <person name="Waterhouse R.M."/>
            <person name="Zwick A."/>
            <person name="Pang H."/>
        </authorList>
    </citation>
    <scope>NUCLEOTIDE SEQUENCE [LARGE SCALE GENOMIC DNA]</scope>
    <source>
        <strain evidence="1">SYSU2018</strain>
    </source>
</reference>
<accession>A0ABD2ND57</accession>